<gene>
    <name evidence="6" type="ORF">ACFFMS_09055</name>
</gene>
<dbReference type="PIRSF" id="PIRSF005690">
    <property type="entry name" value="GerBA"/>
    <property type="match status" value="1"/>
</dbReference>
<evidence type="ECO:0000256" key="1">
    <source>
        <dbReference type="ARBA" id="ARBA00004141"/>
    </source>
</evidence>
<reference evidence="6 7" key="1">
    <citation type="submission" date="2024-09" db="EMBL/GenBank/DDBJ databases">
        <authorList>
            <person name="Sun Q."/>
            <person name="Mori K."/>
        </authorList>
    </citation>
    <scope>NUCLEOTIDE SEQUENCE [LARGE SCALE GENOMIC DNA]</scope>
    <source>
        <strain evidence="6 7">JCM 11201</strain>
    </source>
</reference>
<dbReference type="Pfam" id="PF03323">
    <property type="entry name" value="GerA"/>
    <property type="match status" value="1"/>
</dbReference>
<evidence type="ECO:0000256" key="3">
    <source>
        <dbReference type="ARBA" id="ARBA00023136"/>
    </source>
</evidence>
<protein>
    <submittedName>
        <fullName evidence="6">Spore germination protein</fullName>
    </submittedName>
</protein>
<feature type="transmembrane region" description="Helical" evidence="5">
    <location>
        <begin position="324"/>
        <end position="346"/>
    </location>
</feature>
<accession>A0ABV5WE42</accession>
<name>A0ABV5WE42_9BACI</name>
<dbReference type="PANTHER" id="PTHR22550">
    <property type="entry name" value="SPORE GERMINATION PROTEIN"/>
    <property type="match status" value="1"/>
</dbReference>
<evidence type="ECO:0000256" key="5">
    <source>
        <dbReference type="SAM" id="Phobius"/>
    </source>
</evidence>
<keyword evidence="5" id="KW-1133">Transmembrane helix</keyword>
<comment type="similarity">
    <text evidence="2 4">Belongs to the GerABKA family.</text>
</comment>
<evidence type="ECO:0000256" key="4">
    <source>
        <dbReference type="PIRNR" id="PIRNR005690"/>
    </source>
</evidence>
<dbReference type="RefSeq" id="WP_379948939.1">
    <property type="nucleotide sequence ID" value="NZ_JBHMAF010000038.1"/>
</dbReference>
<feature type="transmembrane region" description="Helical" evidence="5">
    <location>
        <begin position="422"/>
        <end position="441"/>
    </location>
</feature>
<evidence type="ECO:0000313" key="7">
    <source>
        <dbReference type="Proteomes" id="UP001589609"/>
    </source>
</evidence>
<sequence length="535" mass="60012">MIDIIKSIKEFITFLYHSSRSYNKEHPIEDEQNVLNNQILTGNLNHDIQEFKMIFERSSDIVYREFQVGCQKGTLIFLDGLVSTELMDADILKPLFNYGKDQVCPSEIHLIKQLLLEQVITAAHISEGQKIGDVIDHVLSGDTAVLIDGMQQALFISLQQWDKRSVEESSTEPVVRGPREGFTENLRTNTTLIRRRLKTPKLKMESTTVGRLSKTNIVMTYLEDIADESLVAEVRKRIHRIDIDAVLESGYIEELISDNPFSIFPQVAYTERPDKVVGNLLEGQVGILIDTTPFCLIAPQTFFQFLQGTEDYYLRYPVASFIRFIRYLFLLISLLLPSLYIAVTTFHQEMIPTSLLLSVASSRETVPFPAFVEALIMEISFEGLREAGVRMPRPVGQAVSIVGALVIGQAAVQAGIVSSPMVMIVALTGIASFINPSYNLGNSIRILRFPMMILAGVMGLYGVLLGAIALQIHICRLRSFGVPYFSPVAPMDADSILKDVIIRAPRWAMVKRPGLGVNHKTKRMKDTLRPGPHQK</sequence>
<keyword evidence="7" id="KW-1185">Reference proteome</keyword>
<dbReference type="InterPro" id="IPR050768">
    <property type="entry name" value="UPF0353/GerABKA_families"/>
</dbReference>
<dbReference type="InterPro" id="IPR004995">
    <property type="entry name" value="Spore_Ger"/>
</dbReference>
<keyword evidence="5" id="KW-0812">Transmembrane</keyword>
<keyword evidence="3 4" id="KW-0472">Membrane</keyword>
<feature type="transmembrane region" description="Helical" evidence="5">
    <location>
        <begin position="453"/>
        <end position="474"/>
    </location>
</feature>
<evidence type="ECO:0000313" key="6">
    <source>
        <dbReference type="EMBL" id="MFB9758647.1"/>
    </source>
</evidence>
<organism evidence="6 7">
    <name type="scientific">Ectobacillus funiculus</name>
    <dbReference type="NCBI Taxonomy" id="137993"/>
    <lineage>
        <taxon>Bacteria</taxon>
        <taxon>Bacillati</taxon>
        <taxon>Bacillota</taxon>
        <taxon>Bacilli</taxon>
        <taxon>Bacillales</taxon>
        <taxon>Bacillaceae</taxon>
        <taxon>Ectobacillus</taxon>
    </lineage>
</organism>
<dbReference type="PANTHER" id="PTHR22550:SF5">
    <property type="entry name" value="LEUCINE ZIPPER PROTEIN 4"/>
    <property type="match status" value="1"/>
</dbReference>
<dbReference type="Proteomes" id="UP001589609">
    <property type="component" value="Unassembled WGS sequence"/>
</dbReference>
<evidence type="ECO:0000256" key="2">
    <source>
        <dbReference type="ARBA" id="ARBA00005278"/>
    </source>
</evidence>
<comment type="subcellular location">
    <subcellularLocation>
        <location evidence="4">Cell membrane</location>
    </subcellularLocation>
    <subcellularLocation>
        <location evidence="1">Membrane</location>
        <topology evidence="1">Multi-pass membrane protein</topology>
    </subcellularLocation>
</comment>
<dbReference type="EMBL" id="JBHMAF010000038">
    <property type="protein sequence ID" value="MFB9758647.1"/>
    <property type="molecule type" value="Genomic_DNA"/>
</dbReference>
<comment type="caution">
    <text evidence="6">The sequence shown here is derived from an EMBL/GenBank/DDBJ whole genome shotgun (WGS) entry which is preliminary data.</text>
</comment>
<feature type="transmembrane region" description="Helical" evidence="5">
    <location>
        <begin position="396"/>
        <end position="416"/>
    </location>
</feature>
<proteinExistence type="inferred from homology"/>